<name>A0ABQ3Y0K1_9ACTN</name>
<evidence type="ECO:0000259" key="3">
    <source>
        <dbReference type="Pfam" id="PF13676"/>
    </source>
</evidence>
<dbReference type="Pfam" id="PF13676">
    <property type="entry name" value="TIR_2"/>
    <property type="match status" value="1"/>
</dbReference>
<dbReference type="InterPro" id="IPR001680">
    <property type="entry name" value="WD40_rpt"/>
</dbReference>
<dbReference type="InterPro" id="IPR015943">
    <property type="entry name" value="WD40/YVTN_repeat-like_dom_sf"/>
</dbReference>
<dbReference type="PANTHER" id="PTHR47978">
    <property type="match status" value="1"/>
</dbReference>
<dbReference type="SUPFAM" id="SSF52540">
    <property type="entry name" value="P-loop containing nucleoside triphosphate hydrolases"/>
    <property type="match status" value="1"/>
</dbReference>
<evidence type="ECO:0000313" key="5">
    <source>
        <dbReference type="Proteomes" id="UP000609879"/>
    </source>
</evidence>
<keyword evidence="1" id="KW-0547">Nucleotide-binding</keyword>
<dbReference type="InterPro" id="IPR000157">
    <property type="entry name" value="TIR_dom"/>
</dbReference>
<gene>
    <name evidence="4" type="ORF">Ade02nite_21510</name>
</gene>
<comment type="caution">
    <text evidence="4">The sequence shown here is derived from an EMBL/GenBank/DDBJ whole genome shotgun (WGS) entry which is preliminary data.</text>
</comment>
<dbReference type="InterPro" id="IPR035897">
    <property type="entry name" value="Toll_tir_struct_dom_sf"/>
</dbReference>
<dbReference type="EMBL" id="BOMI01000035">
    <property type="protein sequence ID" value="GID73510.1"/>
    <property type="molecule type" value="Genomic_DNA"/>
</dbReference>
<dbReference type="SMART" id="SM00320">
    <property type="entry name" value="WD40"/>
    <property type="match status" value="3"/>
</dbReference>
<dbReference type="SMART" id="SM00174">
    <property type="entry name" value="RHO"/>
    <property type="match status" value="1"/>
</dbReference>
<dbReference type="Gene3D" id="3.40.50.300">
    <property type="entry name" value="P-loop containing nucleotide triphosphate hydrolases"/>
    <property type="match status" value="1"/>
</dbReference>
<organism evidence="4 5">
    <name type="scientific">Paractinoplanes deccanensis</name>
    <dbReference type="NCBI Taxonomy" id="113561"/>
    <lineage>
        <taxon>Bacteria</taxon>
        <taxon>Bacillati</taxon>
        <taxon>Actinomycetota</taxon>
        <taxon>Actinomycetes</taxon>
        <taxon>Micromonosporales</taxon>
        <taxon>Micromonosporaceae</taxon>
        <taxon>Paractinoplanes</taxon>
    </lineage>
</organism>
<dbReference type="PROSITE" id="PS50082">
    <property type="entry name" value="WD_REPEATS_2"/>
    <property type="match status" value="1"/>
</dbReference>
<dbReference type="PROSITE" id="PS51419">
    <property type="entry name" value="RAB"/>
    <property type="match status" value="1"/>
</dbReference>
<dbReference type="Proteomes" id="UP000609879">
    <property type="component" value="Unassembled WGS sequence"/>
</dbReference>
<dbReference type="InterPro" id="IPR001806">
    <property type="entry name" value="Small_GTPase"/>
</dbReference>
<keyword evidence="5" id="KW-1185">Reference proteome</keyword>
<keyword evidence="2" id="KW-0853">WD repeat</keyword>
<proteinExistence type="predicted"/>
<dbReference type="SMART" id="SM00175">
    <property type="entry name" value="RAB"/>
    <property type="match status" value="1"/>
</dbReference>
<reference evidence="4 5" key="1">
    <citation type="submission" date="2021-01" db="EMBL/GenBank/DDBJ databases">
        <title>Whole genome shotgun sequence of Actinoplanes deccanensis NBRC 13994.</title>
        <authorList>
            <person name="Komaki H."/>
            <person name="Tamura T."/>
        </authorList>
    </citation>
    <scope>NUCLEOTIDE SEQUENCE [LARGE SCALE GENOMIC DNA]</scope>
    <source>
        <strain evidence="4 5">NBRC 13994</strain>
    </source>
</reference>
<feature type="repeat" description="WD" evidence="2">
    <location>
        <begin position="227"/>
        <end position="268"/>
    </location>
</feature>
<dbReference type="RefSeq" id="WP_203761433.1">
    <property type="nucleotide sequence ID" value="NZ_BAAABO010000029.1"/>
</dbReference>
<sequence>MTEELPGFVRREFLPSPDGRAIATLAWSCDGRRLATGGLGGDIWEAGEGGGFRRTLMFGGPHEDLFQVVWSPTDPDVFAYVQEDWVTLARVGADGRSAEKVWSRSFTSDRSLRGVVAFAPAGDRIAVAGPVYIDVVAVADQELLASYRVGFDDLAMLSWSPTENRLLLVGDDLVALMEPDRSDRLVPKPYHRIRWTAWAPDGRTFALVDDQSLVRVYSTDGAQRVFLEGHTGGLLSVEFSADGRLLYSVGLDHMLRLWRTDTWERVGRVDLGVTHEFVGGLAAAPHRPLLARRSIDPSGVELYEADYARLVGESPEVPRTYANAKVVLLGDTGVGKSGLGLVLTGRPYEPTDSTHARKVRSLDVCEVERPDGGVERREILLWDMAGQPAYRLVHQLHLAEVAAALIVFDARSEIDPFAGVRYWVRAMRQRTARTETPLILVAARTDIGGRPVSRVRVDALRDQLGLAGYFETSAKDDKQIAELGAAIREVIDWSSLPRSVSSDLFDQIKQFLLDEAASRRLATTGELFRAFRPRAAEVSEEELRASFDTCVRLLELRDLVRRLSFGDFVLLRPELLDSYAAALVIAARDQPDGLGYIAEDDALAGRFPIPSADRLPAAEERLLLIAVVEELLRHDLVLREPTADGIDLVFPSQLTADRPDAPSPDAEDVVFQFDGAVQTVYATLAVRLAHVPEYRRDGMWRDASAYRARVGGVCGLRVRQTQEGHGELAVFFTGPASEETRFLFEEYVRNHLEARAVPGSVQRDRIYTCPGCAYRVPVDLVRRRQGRGDRSMACPDCEDVRISLLDREDRLSADRGVVARPSVDAGKTKSSAAVRDMNASADEERDQAAATASVFGKEYTRHYDVFLSYHPRDRDAIDKIADELRRTGLLPVLAPPDHRSEADRRAWAHQQIGWSRSGAVFLGPHGLSEEQETDLTLLVAAQTQRPKFRIVPALLPGAGRLTWPLARWTGADLTTGDQGIDELRWLITGERPRDEFPR</sequence>
<dbReference type="Pfam" id="PF00400">
    <property type="entry name" value="WD40"/>
    <property type="match status" value="1"/>
</dbReference>
<dbReference type="SMART" id="SM00173">
    <property type="entry name" value="RAS"/>
    <property type="match status" value="1"/>
</dbReference>
<evidence type="ECO:0000313" key="4">
    <source>
        <dbReference type="EMBL" id="GID73510.1"/>
    </source>
</evidence>
<accession>A0ABQ3Y0K1</accession>
<dbReference type="InterPro" id="IPR027417">
    <property type="entry name" value="P-loop_NTPase"/>
</dbReference>
<dbReference type="Gene3D" id="2.130.10.10">
    <property type="entry name" value="YVTN repeat-like/Quinoprotein amine dehydrogenase"/>
    <property type="match status" value="2"/>
</dbReference>
<dbReference type="SUPFAM" id="SSF69322">
    <property type="entry name" value="Tricorn protease domain 2"/>
    <property type="match status" value="1"/>
</dbReference>
<dbReference type="Pfam" id="PF00071">
    <property type="entry name" value="Ras"/>
    <property type="match status" value="1"/>
</dbReference>
<dbReference type="PRINTS" id="PR00449">
    <property type="entry name" value="RASTRNSFRMNG"/>
</dbReference>
<dbReference type="SUPFAM" id="SSF52200">
    <property type="entry name" value="Toll/Interleukin receptor TIR domain"/>
    <property type="match status" value="1"/>
</dbReference>
<evidence type="ECO:0000256" key="2">
    <source>
        <dbReference type="PROSITE-ProRule" id="PRU00221"/>
    </source>
</evidence>
<feature type="domain" description="TIR" evidence="3">
    <location>
        <begin position="865"/>
        <end position="982"/>
    </location>
</feature>
<protein>
    <recommendedName>
        <fullName evidence="3">TIR domain-containing protein</fullName>
    </recommendedName>
</protein>
<dbReference type="PROSITE" id="PS50294">
    <property type="entry name" value="WD_REPEATS_REGION"/>
    <property type="match status" value="1"/>
</dbReference>
<evidence type="ECO:0000256" key="1">
    <source>
        <dbReference type="ARBA" id="ARBA00022741"/>
    </source>
</evidence>